<protein>
    <recommendedName>
        <fullName evidence="2">Chemotaxis protein CheW</fullName>
    </recommendedName>
</protein>
<keyword evidence="3" id="KW-0963">Cytoplasm</keyword>
<evidence type="ECO:0000256" key="1">
    <source>
        <dbReference type="ARBA" id="ARBA00004496"/>
    </source>
</evidence>
<evidence type="ECO:0000256" key="2">
    <source>
        <dbReference type="ARBA" id="ARBA00021483"/>
    </source>
</evidence>
<dbReference type="InterPro" id="IPR039315">
    <property type="entry name" value="CheW"/>
</dbReference>
<organism evidence="5 6">
    <name type="scientific">Natronospira proteinivora</name>
    <dbReference type="NCBI Taxonomy" id="1807133"/>
    <lineage>
        <taxon>Bacteria</taxon>
        <taxon>Pseudomonadati</taxon>
        <taxon>Pseudomonadota</taxon>
        <taxon>Gammaproteobacteria</taxon>
        <taxon>Natronospirales</taxon>
        <taxon>Natronospiraceae</taxon>
        <taxon>Natronospira</taxon>
    </lineage>
</organism>
<evidence type="ECO:0000259" key="4">
    <source>
        <dbReference type="PROSITE" id="PS50851"/>
    </source>
</evidence>
<dbReference type="EMBL" id="JALJYF010000001">
    <property type="protein sequence ID" value="MCP1726466.1"/>
    <property type="molecule type" value="Genomic_DNA"/>
</dbReference>
<dbReference type="Proteomes" id="UP001523550">
    <property type="component" value="Unassembled WGS sequence"/>
</dbReference>
<sequence>MAEQDSWEEGDNSMLAGFEEDGRQFLSFSLGGEDYGIDIFRVQEIRGWSEVRKIPGSPPWILGILKLRGNIIPIVDMRLRFDLEVNDTNERTVIIILNLGDEEDSQDVGIVVDEVADVMGAAEDDIRPAPRMGGNVDTEYLEGIATVRDSMLMLLDAPRLFRGWELEELRQLGEL</sequence>
<evidence type="ECO:0000313" key="5">
    <source>
        <dbReference type="EMBL" id="MCP1726466.1"/>
    </source>
</evidence>
<dbReference type="PROSITE" id="PS50851">
    <property type="entry name" value="CHEW"/>
    <property type="match status" value="1"/>
</dbReference>
<dbReference type="PANTHER" id="PTHR22617">
    <property type="entry name" value="CHEMOTAXIS SENSOR HISTIDINE KINASE-RELATED"/>
    <property type="match status" value="1"/>
</dbReference>
<dbReference type="Gene3D" id="2.40.50.180">
    <property type="entry name" value="CheA-289, Domain 4"/>
    <property type="match status" value="1"/>
</dbReference>
<dbReference type="InterPro" id="IPR002545">
    <property type="entry name" value="CheW-lke_dom"/>
</dbReference>
<gene>
    <name evidence="5" type="ORF">J2T60_000431</name>
</gene>
<dbReference type="SMART" id="SM00260">
    <property type="entry name" value="CheW"/>
    <property type="match status" value="1"/>
</dbReference>
<name>A0ABT1G5B3_9GAMM</name>
<evidence type="ECO:0000313" key="6">
    <source>
        <dbReference type="Proteomes" id="UP001523550"/>
    </source>
</evidence>
<dbReference type="CDD" id="cd00732">
    <property type="entry name" value="CheW"/>
    <property type="match status" value="1"/>
</dbReference>
<comment type="caution">
    <text evidence="5">The sequence shown here is derived from an EMBL/GenBank/DDBJ whole genome shotgun (WGS) entry which is preliminary data.</text>
</comment>
<accession>A0ABT1G5B3</accession>
<dbReference type="RefSeq" id="WP_253444795.1">
    <property type="nucleotide sequence ID" value="NZ_JALJYF010000001.1"/>
</dbReference>
<proteinExistence type="predicted"/>
<dbReference type="Pfam" id="PF01584">
    <property type="entry name" value="CheW"/>
    <property type="match status" value="1"/>
</dbReference>
<dbReference type="PANTHER" id="PTHR22617:SF45">
    <property type="entry name" value="CHEMOTAXIS PROTEIN CHEW"/>
    <property type="match status" value="1"/>
</dbReference>
<keyword evidence="6" id="KW-1185">Reference proteome</keyword>
<dbReference type="SUPFAM" id="SSF50341">
    <property type="entry name" value="CheW-like"/>
    <property type="match status" value="1"/>
</dbReference>
<evidence type="ECO:0000256" key="3">
    <source>
        <dbReference type="ARBA" id="ARBA00022490"/>
    </source>
</evidence>
<comment type="subcellular location">
    <subcellularLocation>
        <location evidence="1">Cytoplasm</location>
    </subcellularLocation>
</comment>
<feature type="domain" description="CheW-like" evidence="4">
    <location>
        <begin position="22"/>
        <end position="166"/>
    </location>
</feature>
<dbReference type="InterPro" id="IPR036061">
    <property type="entry name" value="CheW-like_dom_sf"/>
</dbReference>
<reference evidence="5 6" key="1">
    <citation type="submission" date="2022-03" db="EMBL/GenBank/DDBJ databases">
        <title>Genomic Encyclopedia of Type Strains, Phase III (KMG-III): the genomes of soil and plant-associated and newly described type strains.</title>
        <authorList>
            <person name="Whitman W."/>
        </authorList>
    </citation>
    <scope>NUCLEOTIDE SEQUENCE [LARGE SCALE GENOMIC DNA]</scope>
    <source>
        <strain evidence="5 6">BSker1</strain>
    </source>
</reference>
<dbReference type="Gene3D" id="2.30.30.40">
    <property type="entry name" value="SH3 Domains"/>
    <property type="match status" value="1"/>
</dbReference>